<gene>
    <name evidence="1" type="ORF">LTR37_012181</name>
</gene>
<evidence type="ECO:0000313" key="2">
    <source>
        <dbReference type="Proteomes" id="UP001281147"/>
    </source>
</evidence>
<name>A0ACC3N1P2_9PEZI</name>
<proteinExistence type="predicted"/>
<sequence>MPPDRHPDQQPLVSTQSNSEPPPPSPNRISKVPTGLGAEPLNIVILGASYAGLTVAHAFLDNTINHLRITKSAPTYRLIIISPSTHMYWNIGAPRAIVGPDLIADEDLFVPIEPAFHRHRAHNLSIIQGECVAMDTSARTVTVEAIGSTAAKRASQVSNKRRSQIRQSVISMTQQGQEQQIKEPKVQTLPYHALIMATGSSAHSDLLSLHGPHLNTLGALNAFHARVVGAKSIVVCGGGCSGVETAGQLATYLNYSSHWPFRKRVKQPKKIILITGSDRCLSSLRSAARAKPDVKAEKILKKLGVEVKHDVRVVAAKEGFDLTGQTKIELSDDTSLITDLYIACTGVSPNTAYAPSSLKDKHGYIVTTSTLRVDENTTACGPRVYAIGDCAKYSRNCIEDVYAGVPVLMRNLLSDLLAHEYMLASPYGGYRDRIEELQDGVYKGVDESLRLVPISRFGGVGVWKGRDVPGRVVHLLKGRDFWASKARRVVGEGVGPYPVKTAPR</sequence>
<organism evidence="1 2">
    <name type="scientific">Vermiconidia calcicola</name>
    <dbReference type="NCBI Taxonomy" id="1690605"/>
    <lineage>
        <taxon>Eukaryota</taxon>
        <taxon>Fungi</taxon>
        <taxon>Dikarya</taxon>
        <taxon>Ascomycota</taxon>
        <taxon>Pezizomycotina</taxon>
        <taxon>Dothideomycetes</taxon>
        <taxon>Dothideomycetidae</taxon>
        <taxon>Mycosphaerellales</taxon>
        <taxon>Extremaceae</taxon>
        <taxon>Vermiconidia</taxon>
    </lineage>
</organism>
<dbReference type="EMBL" id="JAUTXU010000111">
    <property type="protein sequence ID" value="KAK3707337.1"/>
    <property type="molecule type" value="Genomic_DNA"/>
</dbReference>
<comment type="caution">
    <text evidence="1">The sequence shown here is derived from an EMBL/GenBank/DDBJ whole genome shotgun (WGS) entry which is preliminary data.</text>
</comment>
<protein>
    <submittedName>
        <fullName evidence="1">Uncharacterized protein</fullName>
    </submittedName>
</protein>
<dbReference type="Proteomes" id="UP001281147">
    <property type="component" value="Unassembled WGS sequence"/>
</dbReference>
<evidence type="ECO:0000313" key="1">
    <source>
        <dbReference type="EMBL" id="KAK3707337.1"/>
    </source>
</evidence>
<reference evidence="1" key="1">
    <citation type="submission" date="2023-07" db="EMBL/GenBank/DDBJ databases">
        <title>Black Yeasts Isolated from many extreme environments.</title>
        <authorList>
            <person name="Coleine C."/>
            <person name="Stajich J.E."/>
            <person name="Selbmann L."/>
        </authorList>
    </citation>
    <scope>NUCLEOTIDE SEQUENCE</scope>
    <source>
        <strain evidence="1">CCFEE 5714</strain>
    </source>
</reference>
<accession>A0ACC3N1P2</accession>
<keyword evidence="2" id="KW-1185">Reference proteome</keyword>